<protein>
    <submittedName>
        <fullName evidence="2">Uncharacterized protein</fullName>
    </submittedName>
</protein>
<comment type="caution">
    <text evidence="2">The sequence shown here is derived from an EMBL/GenBank/DDBJ whole genome shotgun (WGS) entry which is preliminary data.</text>
</comment>
<evidence type="ECO:0000256" key="1">
    <source>
        <dbReference type="SAM" id="MobiDB-lite"/>
    </source>
</evidence>
<gene>
    <name evidence="2" type="ORF">PCOR1329_LOCUS1561</name>
</gene>
<dbReference type="Proteomes" id="UP001189429">
    <property type="component" value="Unassembled WGS sequence"/>
</dbReference>
<evidence type="ECO:0000313" key="2">
    <source>
        <dbReference type="EMBL" id="CAK0790232.1"/>
    </source>
</evidence>
<feature type="compositionally biased region" description="Basic residues" evidence="1">
    <location>
        <begin position="11"/>
        <end position="23"/>
    </location>
</feature>
<evidence type="ECO:0000313" key="3">
    <source>
        <dbReference type="Proteomes" id="UP001189429"/>
    </source>
</evidence>
<dbReference type="EMBL" id="CAUYUJ010000381">
    <property type="protein sequence ID" value="CAK0790232.1"/>
    <property type="molecule type" value="Genomic_DNA"/>
</dbReference>
<name>A0ABN9PBL3_9DINO</name>
<accession>A0ABN9PBL3</accession>
<feature type="region of interest" description="Disordered" evidence="1">
    <location>
        <begin position="1"/>
        <end position="75"/>
    </location>
</feature>
<proteinExistence type="predicted"/>
<sequence length="167" mass="18503">MARTPSEGPCRRRRHPRHIRRSRWPASRARNERPTQGNQRREAQLPRLPNRRRECPRARRHPQHRGHARASPPPLLGSVWRLMRLSVGQQLLLLRSLCCGSLAATAVAATPPMEFSATLASSCIHGLVGALDGPGGHGLKGMPRTMNTSEALKAKFGTLPPEEASRE</sequence>
<reference evidence="2" key="1">
    <citation type="submission" date="2023-10" db="EMBL/GenBank/DDBJ databases">
        <authorList>
            <person name="Chen Y."/>
            <person name="Shah S."/>
            <person name="Dougan E. K."/>
            <person name="Thang M."/>
            <person name="Chan C."/>
        </authorList>
    </citation>
    <scope>NUCLEOTIDE SEQUENCE [LARGE SCALE GENOMIC DNA]</scope>
</reference>
<organism evidence="2 3">
    <name type="scientific">Prorocentrum cordatum</name>
    <dbReference type="NCBI Taxonomy" id="2364126"/>
    <lineage>
        <taxon>Eukaryota</taxon>
        <taxon>Sar</taxon>
        <taxon>Alveolata</taxon>
        <taxon>Dinophyceae</taxon>
        <taxon>Prorocentrales</taxon>
        <taxon>Prorocentraceae</taxon>
        <taxon>Prorocentrum</taxon>
    </lineage>
</organism>
<feature type="compositionally biased region" description="Basic and acidic residues" evidence="1">
    <location>
        <begin position="29"/>
        <end position="44"/>
    </location>
</feature>
<keyword evidence="3" id="KW-1185">Reference proteome</keyword>
<feature type="compositionally biased region" description="Basic residues" evidence="1">
    <location>
        <begin position="58"/>
        <end position="68"/>
    </location>
</feature>